<dbReference type="OrthoDB" id="9803907at2"/>
<sequence length="234" mass="27334">MNRRDDNLIIKLIIEILTTIRVNTFIKEHRKLIYQKKKQNSLNKIIDGHTIRADMFTIELESLKEVGLNYSLNKIIMFSQLEDNSLLDLKQLFMKSESDDRYLILDVDDRENMNLINSNNINKVIYCSLSGDNILIKKQVKAGRVAVYLKDDNLVIFDGEDELPILAIYRLVNLSKKVGLLKIKSYLFIVAFAFTYRVPLYLIRSFFCNYSPLSEDDLPGIFYKSNNKKEFTVK</sequence>
<proteinExistence type="predicted"/>
<keyword evidence="3" id="KW-1185">Reference proteome</keyword>
<keyword evidence="1" id="KW-0472">Membrane</keyword>
<gene>
    <name evidence="2" type="ORF">SAMN06265827_11277</name>
</gene>
<dbReference type="AlphaFoldDB" id="A0A285GZC3"/>
<organism evidence="2 3">
    <name type="scientific">Orenia metallireducens</name>
    <dbReference type="NCBI Taxonomy" id="1413210"/>
    <lineage>
        <taxon>Bacteria</taxon>
        <taxon>Bacillati</taxon>
        <taxon>Bacillota</taxon>
        <taxon>Clostridia</taxon>
        <taxon>Halanaerobiales</taxon>
        <taxon>Halobacteroidaceae</taxon>
        <taxon>Orenia</taxon>
    </lineage>
</organism>
<keyword evidence="1" id="KW-1133">Transmembrane helix</keyword>
<dbReference type="EMBL" id="OBDZ01000012">
    <property type="protein sequence ID" value="SNY28929.1"/>
    <property type="molecule type" value="Genomic_DNA"/>
</dbReference>
<evidence type="ECO:0000313" key="2">
    <source>
        <dbReference type="EMBL" id="SNY28929.1"/>
    </source>
</evidence>
<accession>A0A285GZC3</accession>
<feature type="transmembrane region" description="Helical" evidence="1">
    <location>
        <begin position="186"/>
        <end position="207"/>
    </location>
</feature>
<evidence type="ECO:0000313" key="3">
    <source>
        <dbReference type="Proteomes" id="UP000219573"/>
    </source>
</evidence>
<dbReference type="RefSeq" id="WP_097017861.1">
    <property type="nucleotide sequence ID" value="NZ_OBDZ01000012.1"/>
</dbReference>
<name>A0A285GZC3_9FIRM</name>
<evidence type="ECO:0000256" key="1">
    <source>
        <dbReference type="SAM" id="Phobius"/>
    </source>
</evidence>
<dbReference type="Proteomes" id="UP000219573">
    <property type="component" value="Unassembled WGS sequence"/>
</dbReference>
<reference evidence="3" key="1">
    <citation type="submission" date="2017-09" db="EMBL/GenBank/DDBJ databases">
        <authorList>
            <person name="Varghese N."/>
            <person name="Submissions S."/>
        </authorList>
    </citation>
    <scope>NUCLEOTIDE SEQUENCE [LARGE SCALE GENOMIC DNA]</scope>
    <source>
        <strain evidence="3">MSL47</strain>
    </source>
</reference>
<protein>
    <submittedName>
        <fullName evidence="2">Uncharacterized protein</fullName>
    </submittedName>
</protein>
<keyword evidence="1" id="KW-0812">Transmembrane</keyword>